<dbReference type="OrthoDB" id="1188001at2"/>
<dbReference type="CDD" id="cd04301">
    <property type="entry name" value="NAT_SF"/>
    <property type="match status" value="1"/>
</dbReference>
<dbReference type="PROSITE" id="PS51186">
    <property type="entry name" value="GNAT"/>
    <property type="match status" value="1"/>
</dbReference>
<gene>
    <name evidence="2" type="ORF">SAMN05443245_4885</name>
</gene>
<keyword evidence="3" id="KW-1185">Reference proteome</keyword>
<dbReference type="SUPFAM" id="SSF55729">
    <property type="entry name" value="Acyl-CoA N-acyltransferases (Nat)"/>
    <property type="match status" value="1"/>
</dbReference>
<dbReference type="Pfam" id="PF00583">
    <property type="entry name" value="Acetyltransf_1"/>
    <property type="match status" value="1"/>
</dbReference>
<dbReference type="AlphaFoldDB" id="A0A1H1IA45"/>
<keyword evidence="2" id="KW-0687">Ribonucleoprotein</keyword>
<sequence length="177" mass="19976">MTSRSIRRATADDVPTLTQIRNDAHAKKVAHRDYAWGKQGDGFSEQWVRNHVCQKDVYVLDLDDTPVGTFSLDLDDEKHWGPQEPIAVYVHGISVRKGFNGRALGSFMLDWCAEMAGSLNRALVRLDCAVHNAKLCGYYESLGFIRVGLYPEPEPGGYVWSLYEKLAYGLRSDNHEN</sequence>
<organism evidence="2 3">
    <name type="scientific">Paraburkholderia fungorum</name>
    <dbReference type="NCBI Taxonomy" id="134537"/>
    <lineage>
        <taxon>Bacteria</taxon>
        <taxon>Pseudomonadati</taxon>
        <taxon>Pseudomonadota</taxon>
        <taxon>Betaproteobacteria</taxon>
        <taxon>Burkholderiales</taxon>
        <taxon>Burkholderiaceae</taxon>
        <taxon>Paraburkholderia</taxon>
    </lineage>
</organism>
<reference evidence="3" key="1">
    <citation type="submission" date="2016-10" db="EMBL/GenBank/DDBJ databases">
        <authorList>
            <person name="Varghese N."/>
            <person name="Submissions S."/>
        </authorList>
    </citation>
    <scope>NUCLEOTIDE SEQUENCE [LARGE SCALE GENOMIC DNA]</scope>
    <source>
        <strain evidence="3">GAS106B</strain>
    </source>
</reference>
<evidence type="ECO:0000313" key="2">
    <source>
        <dbReference type="EMBL" id="SDR34540.1"/>
    </source>
</evidence>
<accession>A0A1H1IA45</accession>
<dbReference type="RefSeq" id="WP_074769378.1">
    <property type="nucleotide sequence ID" value="NZ_FNKP01000002.1"/>
</dbReference>
<feature type="domain" description="N-acetyltransferase" evidence="1">
    <location>
        <begin position="4"/>
        <end position="165"/>
    </location>
</feature>
<evidence type="ECO:0000313" key="3">
    <source>
        <dbReference type="Proteomes" id="UP000183487"/>
    </source>
</evidence>
<protein>
    <submittedName>
        <fullName evidence="2">Ribosomal protein S18 acetylase RimI</fullName>
    </submittedName>
</protein>
<proteinExistence type="predicted"/>
<dbReference type="InterPro" id="IPR016181">
    <property type="entry name" value="Acyl_CoA_acyltransferase"/>
</dbReference>
<dbReference type="GO" id="GO:0005840">
    <property type="term" value="C:ribosome"/>
    <property type="evidence" value="ECO:0007669"/>
    <property type="project" value="UniProtKB-KW"/>
</dbReference>
<dbReference type="Proteomes" id="UP000183487">
    <property type="component" value="Unassembled WGS sequence"/>
</dbReference>
<dbReference type="InterPro" id="IPR000182">
    <property type="entry name" value="GNAT_dom"/>
</dbReference>
<name>A0A1H1IA45_9BURK</name>
<dbReference type="Gene3D" id="3.40.630.30">
    <property type="match status" value="1"/>
</dbReference>
<dbReference type="EMBL" id="FNKP01000002">
    <property type="protein sequence ID" value="SDR34540.1"/>
    <property type="molecule type" value="Genomic_DNA"/>
</dbReference>
<dbReference type="GO" id="GO:0016747">
    <property type="term" value="F:acyltransferase activity, transferring groups other than amino-acyl groups"/>
    <property type="evidence" value="ECO:0007669"/>
    <property type="project" value="InterPro"/>
</dbReference>
<keyword evidence="2" id="KW-0689">Ribosomal protein</keyword>
<evidence type="ECO:0000259" key="1">
    <source>
        <dbReference type="PROSITE" id="PS51186"/>
    </source>
</evidence>